<name>A0A8H7TCN4_9HELO</name>
<dbReference type="AlphaFoldDB" id="A0A8H7TCN4"/>
<dbReference type="EMBL" id="JAFJYH010000176">
    <property type="protein sequence ID" value="KAG4416717.1"/>
    <property type="molecule type" value="Genomic_DNA"/>
</dbReference>
<sequence>MHGLDQRNFRAVKALKARVPKLEEAQFGQAEPSRFSKHNIGDEVLAQHPNSGEEKKATTQAIEQEEEGQEYEYDVWFPSEKEFGSVADGTTMRRKREELLKRVN</sequence>
<gene>
    <name evidence="2" type="ORF">IFR04_010119</name>
</gene>
<keyword evidence="3" id="KW-1185">Reference proteome</keyword>
<comment type="caution">
    <text evidence="2">The sequence shown here is derived from an EMBL/GenBank/DDBJ whole genome shotgun (WGS) entry which is preliminary data.</text>
</comment>
<protein>
    <submittedName>
        <fullName evidence="2">Uncharacterized protein</fullName>
    </submittedName>
</protein>
<accession>A0A8H7TCN4</accession>
<proteinExistence type="predicted"/>
<reference evidence="2" key="1">
    <citation type="submission" date="2021-02" db="EMBL/GenBank/DDBJ databases">
        <title>Genome sequence Cadophora malorum strain M34.</title>
        <authorList>
            <person name="Stefanovic E."/>
            <person name="Vu D."/>
            <person name="Scully C."/>
            <person name="Dijksterhuis J."/>
            <person name="Roader J."/>
            <person name="Houbraken J."/>
        </authorList>
    </citation>
    <scope>NUCLEOTIDE SEQUENCE</scope>
    <source>
        <strain evidence="2">M34</strain>
    </source>
</reference>
<evidence type="ECO:0000313" key="3">
    <source>
        <dbReference type="Proteomes" id="UP000664132"/>
    </source>
</evidence>
<evidence type="ECO:0000256" key="1">
    <source>
        <dbReference type="SAM" id="MobiDB-lite"/>
    </source>
</evidence>
<organism evidence="2 3">
    <name type="scientific">Cadophora malorum</name>
    <dbReference type="NCBI Taxonomy" id="108018"/>
    <lineage>
        <taxon>Eukaryota</taxon>
        <taxon>Fungi</taxon>
        <taxon>Dikarya</taxon>
        <taxon>Ascomycota</taxon>
        <taxon>Pezizomycotina</taxon>
        <taxon>Leotiomycetes</taxon>
        <taxon>Helotiales</taxon>
        <taxon>Ploettnerulaceae</taxon>
        <taxon>Cadophora</taxon>
    </lineage>
</organism>
<evidence type="ECO:0000313" key="2">
    <source>
        <dbReference type="EMBL" id="KAG4416717.1"/>
    </source>
</evidence>
<feature type="region of interest" description="Disordered" evidence="1">
    <location>
        <begin position="46"/>
        <end position="71"/>
    </location>
</feature>
<dbReference type="Proteomes" id="UP000664132">
    <property type="component" value="Unassembled WGS sequence"/>
</dbReference>